<dbReference type="EMBL" id="VXIS01000036">
    <property type="protein sequence ID" value="KAA8911372.1"/>
    <property type="molecule type" value="Genomic_DNA"/>
</dbReference>
<dbReference type="InParanoid" id="A0A5J5F493"/>
<name>A0A5J5F493_9PEZI</name>
<accession>A0A5J5F493</accession>
<keyword evidence="2" id="KW-1185">Reference proteome</keyword>
<organism evidence="1 2">
    <name type="scientific">Sphaerosporella brunnea</name>
    <dbReference type="NCBI Taxonomy" id="1250544"/>
    <lineage>
        <taxon>Eukaryota</taxon>
        <taxon>Fungi</taxon>
        <taxon>Dikarya</taxon>
        <taxon>Ascomycota</taxon>
        <taxon>Pezizomycotina</taxon>
        <taxon>Pezizomycetes</taxon>
        <taxon>Pezizales</taxon>
        <taxon>Pyronemataceae</taxon>
        <taxon>Sphaerosporella</taxon>
    </lineage>
</organism>
<protein>
    <submittedName>
        <fullName evidence="1">Uncharacterized protein</fullName>
    </submittedName>
</protein>
<proteinExistence type="predicted"/>
<dbReference type="Proteomes" id="UP000326924">
    <property type="component" value="Unassembled WGS sequence"/>
</dbReference>
<evidence type="ECO:0000313" key="1">
    <source>
        <dbReference type="EMBL" id="KAA8911372.1"/>
    </source>
</evidence>
<gene>
    <name evidence="1" type="ORF">FN846DRAFT_887817</name>
</gene>
<comment type="caution">
    <text evidence="1">The sequence shown here is derived from an EMBL/GenBank/DDBJ whole genome shotgun (WGS) entry which is preliminary data.</text>
</comment>
<sequence length="504" mass="53998">MRANNGRSYSHRLLMRRFLGPDPHDNFVKTLLQGVPVLPGLIALDLGVNAEVKAELIVNRLTTKIEAAGLALTIELGAEIEVLLTEALALSLEIDACIEFVVVQLKVVVVVAVGGTDLSASSTNLPTAATSRISGVKTHTATQAVQSTALSSNVAKQPTVSTRTAYSGAADHYFHGFYQVANRYDPPYDHLCSSTHRFPCSSRQSSQSIRLPPPPPLVERSLLLLLPSKAIPLLAPVRLPGLGSPLMSPCSRRRHHARRCPRSNCRPDFGRDVELTADLIAKIVLEIEKGGYSSNTHSSTELSAIIGAIASDASWLQLNASTELNAELIAKIVRQVKTVIQKSGYYKSSYSGTELSGLIANIFADAGVDLGLNTKMAGLSVGVEAALKAGSFFVFIPQSLSLLLSVVDRRVEFDPGIVVDVDGTRLLAIGLNKMSCGTSFSMGSVLDLRQSYGGSYHMGCCPLLSHQERAAMGGHVFGFSRSTYHQCTTITFKNRGFNTSTGTS</sequence>
<evidence type="ECO:0000313" key="2">
    <source>
        <dbReference type="Proteomes" id="UP000326924"/>
    </source>
</evidence>
<reference evidence="1 2" key="1">
    <citation type="submission" date="2019-09" db="EMBL/GenBank/DDBJ databases">
        <title>Draft genome of the ectomycorrhizal ascomycete Sphaerosporella brunnea.</title>
        <authorList>
            <consortium name="DOE Joint Genome Institute"/>
            <person name="Benucci G.M."/>
            <person name="Marozzi G."/>
            <person name="Antonielli L."/>
            <person name="Sanchez S."/>
            <person name="Marco P."/>
            <person name="Wang X."/>
            <person name="Falini L.B."/>
            <person name="Barry K."/>
            <person name="Haridas S."/>
            <person name="Lipzen A."/>
            <person name="Labutti K."/>
            <person name="Grigoriev I.V."/>
            <person name="Murat C."/>
            <person name="Martin F."/>
            <person name="Albertini E."/>
            <person name="Donnini D."/>
            <person name="Bonito G."/>
        </authorList>
    </citation>
    <scope>NUCLEOTIDE SEQUENCE [LARGE SCALE GENOMIC DNA]</scope>
    <source>
        <strain evidence="1 2">Sb_GMNB300</strain>
    </source>
</reference>
<dbReference type="AlphaFoldDB" id="A0A5J5F493"/>